<dbReference type="InterPro" id="IPR017850">
    <property type="entry name" value="Alkaline_phosphatase_core_sf"/>
</dbReference>
<sequence>MLLRWSKLIEQFGKGPCVVVIFLPCLLICTLYLISEKYQDDYAIFENNIKDEVVDGYLVWNQKCHMLSTDPMDPTIKKFVSKLKFKSCSNKPLLSSIKKQSNGKFSLVVDKNIAKSYKEFTCCWTPISRTIPKLPPTGEWDTQIDIGECEDFDGAVELASDLEIVMISCRQKHTSKLSKSSVVYENIHAIINPSKVQDKLTKSSIKNSTLPTKNQRKMSVLMLGIDSVSRLNFHRTLPKTLSYLNDNEWYNLKGYNKMGENTFPNLMAILTGQESDTACERCKPQEVFGLDNCPFLWNNFRNIGYVTAYGEDTVPLSTFNHLKAGFWSPPTDYYMRPYMYASEKLLKIKKRFNFDYCTGPELATDRIFNYAIDFAKTFINKPYFGFFWTNTISHDDMNGPSSMDDHFLQMFKDINDSGIINDTIIIFLSDHGTRWGGIRDTLVGWQEERLPFIYLHVPKWIDDNANIFQALRLNEHRLTSPFDIYETLRDVLINSGGHADKSSGCLNCQSVFKPVPITRGCDDAGISPHWCACNAYEETITNNKIAYYGANMFIEHVENDIKHYKNNKGQRLCAKLKIKKIIRVNKIISLNNNDTINGDNIEGYFYLVEVTPGGGKFEVSMRRDENGKYTIKNEEIGRTNSYDNDSRCLDHGSKRFCYCLKQ</sequence>
<accession>A0A835CSY6</accession>
<dbReference type="FunFam" id="3.40.720.10:FF:000017">
    <property type="entry name" value="Predicted protein"/>
    <property type="match status" value="1"/>
</dbReference>
<keyword evidence="1" id="KW-0472">Membrane</keyword>
<evidence type="ECO:0000256" key="1">
    <source>
        <dbReference type="SAM" id="Phobius"/>
    </source>
</evidence>
<dbReference type="SUPFAM" id="SSF53649">
    <property type="entry name" value="Alkaline phosphatase-like"/>
    <property type="match status" value="1"/>
</dbReference>
<dbReference type="CDD" id="cd16021">
    <property type="entry name" value="ALP_like"/>
    <property type="match status" value="1"/>
</dbReference>
<dbReference type="Pfam" id="PF02995">
    <property type="entry name" value="DUF229"/>
    <property type="match status" value="1"/>
</dbReference>
<keyword evidence="1" id="KW-1133">Transmembrane helix</keyword>
<keyword evidence="3" id="KW-1185">Reference proteome</keyword>
<gene>
    <name evidence="2" type="ORF">HCN44_003931</name>
</gene>
<dbReference type="OrthoDB" id="413313at2759"/>
<dbReference type="GO" id="GO:0005615">
    <property type="term" value="C:extracellular space"/>
    <property type="evidence" value="ECO:0007669"/>
    <property type="project" value="TreeGrafter"/>
</dbReference>
<dbReference type="PANTHER" id="PTHR10974">
    <property type="entry name" value="FI08016P-RELATED"/>
    <property type="match status" value="1"/>
</dbReference>
<organism evidence="2 3">
    <name type="scientific">Aphidius gifuensis</name>
    <name type="common">Parasitoid wasp</name>
    <dbReference type="NCBI Taxonomy" id="684658"/>
    <lineage>
        <taxon>Eukaryota</taxon>
        <taxon>Metazoa</taxon>
        <taxon>Ecdysozoa</taxon>
        <taxon>Arthropoda</taxon>
        <taxon>Hexapoda</taxon>
        <taxon>Insecta</taxon>
        <taxon>Pterygota</taxon>
        <taxon>Neoptera</taxon>
        <taxon>Endopterygota</taxon>
        <taxon>Hymenoptera</taxon>
        <taxon>Apocrita</taxon>
        <taxon>Ichneumonoidea</taxon>
        <taxon>Braconidae</taxon>
        <taxon>Aphidiinae</taxon>
        <taxon>Aphidius</taxon>
    </lineage>
</organism>
<dbReference type="Gene3D" id="3.40.720.10">
    <property type="entry name" value="Alkaline Phosphatase, subunit A"/>
    <property type="match status" value="1"/>
</dbReference>
<feature type="transmembrane region" description="Helical" evidence="1">
    <location>
        <begin position="12"/>
        <end position="34"/>
    </location>
</feature>
<dbReference type="InterPro" id="IPR004245">
    <property type="entry name" value="DUF229"/>
</dbReference>
<keyword evidence="1" id="KW-0812">Transmembrane</keyword>
<evidence type="ECO:0000313" key="2">
    <source>
        <dbReference type="EMBL" id="KAF7994459.1"/>
    </source>
</evidence>
<evidence type="ECO:0000313" key="3">
    <source>
        <dbReference type="Proteomes" id="UP000639338"/>
    </source>
</evidence>
<proteinExistence type="predicted"/>
<name>A0A835CSY6_APHGI</name>
<dbReference type="EMBL" id="JACMRX010000002">
    <property type="protein sequence ID" value="KAF7994459.1"/>
    <property type="molecule type" value="Genomic_DNA"/>
</dbReference>
<protein>
    <submittedName>
        <fullName evidence="2">Uncharacterized protein</fullName>
    </submittedName>
</protein>
<dbReference type="AlphaFoldDB" id="A0A835CSY6"/>
<dbReference type="Proteomes" id="UP000639338">
    <property type="component" value="Unassembled WGS sequence"/>
</dbReference>
<reference evidence="2 3" key="1">
    <citation type="submission" date="2020-08" db="EMBL/GenBank/DDBJ databases">
        <title>Aphidius gifuensis genome sequencing and assembly.</title>
        <authorList>
            <person name="Du Z."/>
        </authorList>
    </citation>
    <scope>NUCLEOTIDE SEQUENCE [LARGE SCALE GENOMIC DNA]</scope>
    <source>
        <strain evidence="2">YNYX2018</strain>
        <tissue evidence="2">Adults</tissue>
    </source>
</reference>
<dbReference type="PANTHER" id="PTHR10974:SF9">
    <property type="entry name" value="DUF229 DOMAIN CONTAINING PROTEIN-RELATED"/>
    <property type="match status" value="1"/>
</dbReference>
<comment type="caution">
    <text evidence="2">The sequence shown here is derived from an EMBL/GenBank/DDBJ whole genome shotgun (WGS) entry which is preliminary data.</text>
</comment>